<dbReference type="Proteomes" id="UP000886501">
    <property type="component" value="Unassembled WGS sequence"/>
</dbReference>
<protein>
    <submittedName>
        <fullName evidence="1">Uncharacterized protein</fullName>
    </submittedName>
</protein>
<sequence>MDQLPPLDNTLGAALIGVIVSAALYGVSCAQVFYYFQHYSKKDGRGTKAVVVAALISDTIHQALISHTIYTYLVTNYYKPQKLNDLVWSLVVEVLFNGITALLVQSFYAVRVWKFSQRNLLITVILAVFIVAEFVSVVVYVAKGIHFRTFTELHTLKPLSMTVNVLAVVGDVLITVVFCILLSRARSSVQRSNTMITLLIAFSVQTGMLTSLCAVASLVTIIASPNTFIYICFYFLLGRLYCNSLLATLNVRKAIRGRGHVDLGISLRPIEDSNSSTVDNHKVIDIEAEIADIETHGYITGFKAHGCNGSSSFVQSMSHPNNSRVVKTESELESGRPRHLRRASF</sequence>
<accession>A0ACB6ZBR1</accession>
<proteinExistence type="predicted"/>
<reference evidence="1" key="1">
    <citation type="submission" date="2019-10" db="EMBL/GenBank/DDBJ databases">
        <authorList>
            <consortium name="DOE Joint Genome Institute"/>
            <person name="Kuo A."/>
            <person name="Miyauchi S."/>
            <person name="Kiss E."/>
            <person name="Drula E."/>
            <person name="Kohler A."/>
            <person name="Sanchez-Garcia M."/>
            <person name="Andreopoulos B."/>
            <person name="Barry K.W."/>
            <person name="Bonito G."/>
            <person name="Buee M."/>
            <person name="Carver A."/>
            <person name="Chen C."/>
            <person name="Cichocki N."/>
            <person name="Clum A."/>
            <person name="Culley D."/>
            <person name="Crous P.W."/>
            <person name="Fauchery L."/>
            <person name="Girlanda M."/>
            <person name="Hayes R."/>
            <person name="Keri Z."/>
            <person name="Labutti K."/>
            <person name="Lipzen A."/>
            <person name="Lombard V."/>
            <person name="Magnuson J."/>
            <person name="Maillard F."/>
            <person name="Morin E."/>
            <person name="Murat C."/>
            <person name="Nolan M."/>
            <person name="Ohm R."/>
            <person name="Pangilinan J."/>
            <person name="Pereira M."/>
            <person name="Perotto S."/>
            <person name="Peter M."/>
            <person name="Riley R."/>
            <person name="Sitrit Y."/>
            <person name="Stielow B."/>
            <person name="Szollosi G."/>
            <person name="Zifcakova L."/>
            <person name="Stursova M."/>
            <person name="Spatafora J.W."/>
            <person name="Tedersoo L."/>
            <person name="Vaario L.-M."/>
            <person name="Yamada A."/>
            <person name="Yan M."/>
            <person name="Wang P."/>
            <person name="Xu J."/>
            <person name="Bruns T."/>
            <person name="Baldrian P."/>
            <person name="Vilgalys R."/>
            <person name="Henrissat B."/>
            <person name="Grigoriev I.V."/>
            <person name="Hibbett D."/>
            <person name="Nagy L.G."/>
            <person name="Martin F.M."/>
        </authorList>
    </citation>
    <scope>NUCLEOTIDE SEQUENCE</scope>
    <source>
        <strain evidence="1">P2</strain>
    </source>
</reference>
<evidence type="ECO:0000313" key="2">
    <source>
        <dbReference type="Proteomes" id="UP000886501"/>
    </source>
</evidence>
<reference evidence="1" key="2">
    <citation type="journal article" date="2020" name="Nat. Commun.">
        <title>Large-scale genome sequencing of mycorrhizal fungi provides insights into the early evolution of symbiotic traits.</title>
        <authorList>
            <person name="Miyauchi S."/>
            <person name="Kiss E."/>
            <person name="Kuo A."/>
            <person name="Drula E."/>
            <person name="Kohler A."/>
            <person name="Sanchez-Garcia M."/>
            <person name="Morin E."/>
            <person name="Andreopoulos B."/>
            <person name="Barry K.W."/>
            <person name="Bonito G."/>
            <person name="Buee M."/>
            <person name="Carver A."/>
            <person name="Chen C."/>
            <person name="Cichocki N."/>
            <person name="Clum A."/>
            <person name="Culley D."/>
            <person name="Crous P.W."/>
            <person name="Fauchery L."/>
            <person name="Girlanda M."/>
            <person name="Hayes R.D."/>
            <person name="Keri Z."/>
            <person name="LaButti K."/>
            <person name="Lipzen A."/>
            <person name="Lombard V."/>
            <person name="Magnuson J."/>
            <person name="Maillard F."/>
            <person name="Murat C."/>
            <person name="Nolan M."/>
            <person name="Ohm R.A."/>
            <person name="Pangilinan J."/>
            <person name="Pereira M.F."/>
            <person name="Perotto S."/>
            <person name="Peter M."/>
            <person name="Pfister S."/>
            <person name="Riley R."/>
            <person name="Sitrit Y."/>
            <person name="Stielow J.B."/>
            <person name="Szollosi G."/>
            <person name="Zifcakova L."/>
            <person name="Stursova M."/>
            <person name="Spatafora J.W."/>
            <person name="Tedersoo L."/>
            <person name="Vaario L.M."/>
            <person name="Yamada A."/>
            <person name="Yan M."/>
            <person name="Wang P."/>
            <person name="Xu J."/>
            <person name="Bruns T."/>
            <person name="Baldrian P."/>
            <person name="Vilgalys R."/>
            <person name="Dunand C."/>
            <person name="Henrissat B."/>
            <person name="Grigoriev I.V."/>
            <person name="Hibbett D."/>
            <person name="Nagy L.G."/>
            <person name="Martin F.M."/>
        </authorList>
    </citation>
    <scope>NUCLEOTIDE SEQUENCE</scope>
    <source>
        <strain evidence="1">P2</strain>
    </source>
</reference>
<evidence type="ECO:0000313" key="1">
    <source>
        <dbReference type="EMBL" id="KAF9647046.1"/>
    </source>
</evidence>
<organism evidence="1 2">
    <name type="scientific">Thelephora ganbajun</name>
    <name type="common">Ganba fungus</name>
    <dbReference type="NCBI Taxonomy" id="370292"/>
    <lineage>
        <taxon>Eukaryota</taxon>
        <taxon>Fungi</taxon>
        <taxon>Dikarya</taxon>
        <taxon>Basidiomycota</taxon>
        <taxon>Agaricomycotina</taxon>
        <taxon>Agaricomycetes</taxon>
        <taxon>Thelephorales</taxon>
        <taxon>Thelephoraceae</taxon>
        <taxon>Thelephora</taxon>
    </lineage>
</organism>
<keyword evidence="2" id="KW-1185">Reference proteome</keyword>
<name>A0ACB6ZBR1_THEGA</name>
<gene>
    <name evidence="1" type="ORF">BDM02DRAFT_2821025</name>
</gene>
<dbReference type="EMBL" id="MU118042">
    <property type="protein sequence ID" value="KAF9647046.1"/>
    <property type="molecule type" value="Genomic_DNA"/>
</dbReference>
<comment type="caution">
    <text evidence="1">The sequence shown here is derived from an EMBL/GenBank/DDBJ whole genome shotgun (WGS) entry which is preliminary data.</text>
</comment>